<keyword evidence="2" id="KW-1185">Reference proteome</keyword>
<organism evidence="1 2">
    <name type="scientific">Pelosinus baikalensis</name>
    <dbReference type="NCBI Taxonomy" id="2892015"/>
    <lineage>
        <taxon>Bacteria</taxon>
        <taxon>Bacillati</taxon>
        <taxon>Bacillota</taxon>
        <taxon>Negativicutes</taxon>
        <taxon>Selenomonadales</taxon>
        <taxon>Sporomusaceae</taxon>
        <taxon>Pelosinus</taxon>
    </lineage>
</organism>
<comment type="caution">
    <text evidence="1">The sequence shown here is derived from an EMBL/GenBank/DDBJ whole genome shotgun (WGS) entry which is preliminary data.</text>
</comment>
<sequence>MAKQINCGICAIHGETTAMNLVNSFFRCPECGAELHVNDTGDNTFIKSWQQQQQYRSCSLPEGVKVHGGGDSVGKSKKEAMKKKTCSRLATELGPKRYY</sequence>
<dbReference type="EMBL" id="JAJHJB010000010">
    <property type="protein sequence ID" value="MCC5465560.1"/>
    <property type="molecule type" value="Genomic_DNA"/>
</dbReference>
<evidence type="ECO:0000313" key="2">
    <source>
        <dbReference type="Proteomes" id="UP001165492"/>
    </source>
</evidence>
<gene>
    <name evidence="1" type="ORF">LMF89_09315</name>
</gene>
<proteinExistence type="predicted"/>
<evidence type="ECO:0000313" key="1">
    <source>
        <dbReference type="EMBL" id="MCC5465560.1"/>
    </source>
</evidence>
<reference evidence="1" key="1">
    <citation type="submission" date="2021-11" db="EMBL/GenBank/DDBJ databases">
        <title>Description of a new species Pelosinus isolated from the bottom sediments of Lake Baikal.</title>
        <authorList>
            <person name="Zakharyuk A."/>
        </authorList>
    </citation>
    <scope>NUCLEOTIDE SEQUENCE</scope>
    <source>
        <strain evidence="1">Bkl1</strain>
    </source>
</reference>
<dbReference type="Proteomes" id="UP001165492">
    <property type="component" value="Unassembled WGS sequence"/>
</dbReference>
<name>A0ABS8HQX1_9FIRM</name>
<protein>
    <submittedName>
        <fullName evidence="1">Uncharacterized protein</fullName>
    </submittedName>
</protein>
<dbReference type="RefSeq" id="WP_229534809.1">
    <property type="nucleotide sequence ID" value="NZ_JAJHJB010000010.1"/>
</dbReference>
<accession>A0ABS8HQX1</accession>